<comment type="caution">
    <text evidence="2">The sequence shown here is derived from an EMBL/GenBank/DDBJ whole genome shotgun (WGS) entry which is preliminary data.</text>
</comment>
<name>A0A7W6EC15_9HYPH</name>
<dbReference type="RefSeq" id="WP_183197151.1">
    <property type="nucleotide sequence ID" value="NZ_JACIEK010000001.1"/>
</dbReference>
<feature type="region of interest" description="Disordered" evidence="1">
    <location>
        <begin position="1"/>
        <end position="40"/>
    </location>
</feature>
<evidence type="ECO:0000313" key="2">
    <source>
        <dbReference type="EMBL" id="MBB3996477.1"/>
    </source>
</evidence>
<gene>
    <name evidence="2" type="ORF">GGR04_000298</name>
</gene>
<dbReference type="InterPro" id="IPR011033">
    <property type="entry name" value="PRC_barrel-like_sf"/>
</dbReference>
<proteinExistence type="predicted"/>
<evidence type="ECO:0000313" key="3">
    <source>
        <dbReference type="Proteomes" id="UP000542776"/>
    </source>
</evidence>
<accession>A0A7W6EC15</accession>
<evidence type="ECO:0000256" key="1">
    <source>
        <dbReference type="SAM" id="MobiDB-lite"/>
    </source>
</evidence>
<sequence>MLAATGGPLRAQTAVQPAVPSITEESESLDSGVGNDETQGWIGKTVVSSDEREIGRLVAVQRSSDTSDGGILVMERKGRRLEVPLTGASADGDRVTVTPLFEAVVRR</sequence>
<dbReference type="Proteomes" id="UP000542776">
    <property type="component" value="Unassembled WGS sequence"/>
</dbReference>
<protein>
    <recommendedName>
        <fullName evidence="4">PRC-barrel domain-containing protein</fullName>
    </recommendedName>
</protein>
<organism evidence="2 3">
    <name type="scientific">Aureimonas pseudogalii</name>
    <dbReference type="NCBI Taxonomy" id="1744844"/>
    <lineage>
        <taxon>Bacteria</taxon>
        <taxon>Pseudomonadati</taxon>
        <taxon>Pseudomonadota</taxon>
        <taxon>Alphaproteobacteria</taxon>
        <taxon>Hyphomicrobiales</taxon>
        <taxon>Aurantimonadaceae</taxon>
        <taxon>Aureimonas</taxon>
    </lineage>
</organism>
<dbReference type="SUPFAM" id="SSF50346">
    <property type="entry name" value="PRC-barrel domain"/>
    <property type="match status" value="1"/>
</dbReference>
<dbReference type="EMBL" id="JACIEK010000001">
    <property type="protein sequence ID" value="MBB3996477.1"/>
    <property type="molecule type" value="Genomic_DNA"/>
</dbReference>
<keyword evidence="3" id="KW-1185">Reference proteome</keyword>
<dbReference type="AlphaFoldDB" id="A0A7W6EC15"/>
<evidence type="ECO:0008006" key="4">
    <source>
        <dbReference type="Google" id="ProtNLM"/>
    </source>
</evidence>
<reference evidence="2 3" key="1">
    <citation type="submission" date="2020-08" db="EMBL/GenBank/DDBJ databases">
        <title>Genomic Encyclopedia of Type Strains, Phase IV (KMG-IV): sequencing the most valuable type-strain genomes for metagenomic binning, comparative biology and taxonomic classification.</title>
        <authorList>
            <person name="Goeker M."/>
        </authorList>
    </citation>
    <scope>NUCLEOTIDE SEQUENCE [LARGE SCALE GENOMIC DNA]</scope>
    <source>
        <strain evidence="2 3">DSM 102238</strain>
    </source>
</reference>